<accession>A0A8T0GZZ2</accession>
<organism evidence="1 2">
    <name type="scientific">Ceratodon purpureus</name>
    <name type="common">Fire moss</name>
    <name type="synonym">Dicranum purpureum</name>
    <dbReference type="NCBI Taxonomy" id="3225"/>
    <lineage>
        <taxon>Eukaryota</taxon>
        <taxon>Viridiplantae</taxon>
        <taxon>Streptophyta</taxon>
        <taxon>Embryophyta</taxon>
        <taxon>Bryophyta</taxon>
        <taxon>Bryophytina</taxon>
        <taxon>Bryopsida</taxon>
        <taxon>Dicranidae</taxon>
        <taxon>Pseudoditrichales</taxon>
        <taxon>Ditrichaceae</taxon>
        <taxon>Ceratodon</taxon>
    </lineage>
</organism>
<dbReference type="EMBL" id="CM026429">
    <property type="protein sequence ID" value="KAG0565411.1"/>
    <property type="molecule type" value="Genomic_DNA"/>
</dbReference>
<dbReference type="AlphaFoldDB" id="A0A8T0GZZ2"/>
<reference evidence="1" key="1">
    <citation type="submission" date="2020-06" db="EMBL/GenBank/DDBJ databases">
        <title>WGS assembly of Ceratodon purpureus strain R40.</title>
        <authorList>
            <person name="Carey S.B."/>
            <person name="Jenkins J."/>
            <person name="Shu S."/>
            <person name="Lovell J.T."/>
            <person name="Sreedasyam A."/>
            <person name="Maumus F."/>
            <person name="Tiley G.P."/>
            <person name="Fernandez-Pozo N."/>
            <person name="Barry K."/>
            <person name="Chen C."/>
            <person name="Wang M."/>
            <person name="Lipzen A."/>
            <person name="Daum C."/>
            <person name="Saski C.A."/>
            <person name="Payton A.C."/>
            <person name="Mcbreen J.C."/>
            <person name="Conrad R.E."/>
            <person name="Kollar L.M."/>
            <person name="Olsson S."/>
            <person name="Huttunen S."/>
            <person name="Landis J.B."/>
            <person name="Wickett N.J."/>
            <person name="Johnson M.G."/>
            <person name="Rensing S.A."/>
            <person name="Grimwood J."/>
            <person name="Schmutz J."/>
            <person name="Mcdaniel S.F."/>
        </authorList>
    </citation>
    <scope>NUCLEOTIDE SEQUENCE</scope>
    <source>
        <strain evidence="1">R40</strain>
    </source>
</reference>
<evidence type="ECO:0000313" key="2">
    <source>
        <dbReference type="Proteomes" id="UP000822688"/>
    </source>
</evidence>
<dbReference type="Proteomes" id="UP000822688">
    <property type="component" value="Chromosome 8"/>
</dbReference>
<gene>
    <name evidence="1" type="ORF">KC19_8G188200</name>
</gene>
<name>A0A8T0GZZ2_CERPU</name>
<sequence length="138" mass="15437">MWIQPAAVVGKRPQSLSLTVPFCRLFSSVQEAGRLTWTVDMFSRVLHPFYQALTSPAHVSSPQGRRRSEVSNNLFALIQSLINVKVLTGIIWRSFRQRGRPTAGKIRCATVQGPALKNRLPGMNNCLSLLHVRKSGRI</sequence>
<comment type="caution">
    <text evidence="1">The sequence shown here is derived from an EMBL/GenBank/DDBJ whole genome shotgun (WGS) entry which is preliminary data.</text>
</comment>
<proteinExistence type="predicted"/>
<protein>
    <submittedName>
        <fullName evidence="1">Uncharacterized protein</fullName>
    </submittedName>
</protein>
<evidence type="ECO:0000313" key="1">
    <source>
        <dbReference type="EMBL" id="KAG0565411.1"/>
    </source>
</evidence>
<keyword evidence="2" id="KW-1185">Reference proteome</keyword>